<dbReference type="EMBL" id="CAADFY010000112">
    <property type="protein sequence ID" value="VFK57323.1"/>
    <property type="molecule type" value="Genomic_DNA"/>
</dbReference>
<dbReference type="Pfam" id="PF02666">
    <property type="entry name" value="PS_Dcarbxylase"/>
    <property type="match status" value="1"/>
</dbReference>
<proteinExistence type="predicted"/>
<dbReference type="EMBL" id="CAADFV010000110">
    <property type="protein sequence ID" value="VFK65608.1"/>
    <property type="molecule type" value="Genomic_DNA"/>
</dbReference>
<accession>A0A450ZU87</accession>
<dbReference type="PANTHER" id="PTHR10067:SF17">
    <property type="entry name" value="PHOSPHATIDYLSERINE DECARBOXYLASE PROENZYME 2"/>
    <property type="match status" value="1"/>
</dbReference>
<dbReference type="AlphaFoldDB" id="A0A450ZU87"/>
<keyword evidence="3" id="KW-0456">Lyase</keyword>
<evidence type="ECO:0000313" key="6">
    <source>
        <dbReference type="EMBL" id="VFK65608.1"/>
    </source>
</evidence>
<evidence type="ECO:0000256" key="3">
    <source>
        <dbReference type="ARBA" id="ARBA00023239"/>
    </source>
</evidence>
<evidence type="ECO:0000256" key="4">
    <source>
        <dbReference type="ARBA" id="ARBA00023317"/>
    </source>
</evidence>
<reference evidence="5" key="1">
    <citation type="submission" date="2019-02" db="EMBL/GenBank/DDBJ databases">
        <authorList>
            <person name="Gruber-Vodicka R. H."/>
            <person name="Seah K. B. B."/>
        </authorList>
    </citation>
    <scope>NUCLEOTIDE SEQUENCE</scope>
    <source>
        <strain evidence="6">BECK_BY2</strain>
        <strain evidence="5">BECK_BY3</strain>
    </source>
</reference>
<organism evidence="5">
    <name type="scientific">Candidatus Kentrum sp. TUN</name>
    <dbReference type="NCBI Taxonomy" id="2126343"/>
    <lineage>
        <taxon>Bacteria</taxon>
        <taxon>Pseudomonadati</taxon>
        <taxon>Pseudomonadota</taxon>
        <taxon>Gammaproteobacteria</taxon>
        <taxon>Candidatus Kentrum</taxon>
    </lineage>
</organism>
<gene>
    <name evidence="6" type="ORF">BECKTUN1418E_GA0071001_11103</name>
    <name evidence="5" type="ORF">BECKTUN1418F_GA0071002_11123</name>
</gene>
<name>A0A450ZU87_9GAMM</name>
<keyword evidence="1" id="KW-0210">Decarboxylase</keyword>
<dbReference type="InterPro" id="IPR003817">
    <property type="entry name" value="PS_Dcarbxylase"/>
</dbReference>
<evidence type="ECO:0000256" key="2">
    <source>
        <dbReference type="ARBA" id="ARBA00023145"/>
    </source>
</evidence>
<evidence type="ECO:0000313" key="5">
    <source>
        <dbReference type="EMBL" id="VFK57323.1"/>
    </source>
</evidence>
<sequence>MKKQIKVLGEDTLIQRKTVDLKSIMFFYKTKMGRAILNSFLVWKWFSSLHSLFYKSRFSISKIKPFIEEYSIDMGEFNSTKYNSFDSFFIRTFKSGCREFVKELSIMPAFCEAFYMGWNSVSMYQPTHVKGKLYTVDRLFEDKKKSIPFIDGPLIIARLAPYHYHWFHFPDDGKILSHYHIPGKLHSVDPIAIEQKPDILWTNKRDITILETKNFGEIAYIEVGALTVGKINQLNKTGDHFLRGRKKGYFSFGGSTVLIVGEKGHWSPRNEIIENTKAGIECSVLLGQAIAKSNRRN</sequence>
<dbReference type="GO" id="GO:0008654">
    <property type="term" value="P:phospholipid biosynthetic process"/>
    <property type="evidence" value="ECO:0007669"/>
    <property type="project" value="InterPro"/>
</dbReference>
<protein>
    <submittedName>
        <fullName evidence="5">Phosphatidylserine decarboxylase</fullName>
    </submittedName>
</protein>
<keyword evidence="2" id="KW-0865">Zymogen</keyword>
<evidence type="ECO:0000256" key="1">
    <source>
        <dbReference type="ARBA" id="ARBA00022793"/>
    </source>
</evidence>
<dbReference type="GO" id="GO:0004609">
    <property type="term" value="F:phosphatidylserine decarboxylase activity"/>
    <property type="evidence" value="ECO:0007669"/>
    <property type="project" value="InterPro"/>
</dbReference>
<keyword evidence="4" id="KW-0670">Pyruvate</keyword>
<dbReference type="PANTHER" id="PTHR10067">
    <property type="entry name" value="PHOSPHATIDYLSERINE DECARBOXYLASE"/>
    <property type="match status" value="1"/>
</dbReference>